<sequence length="84" mass="9296">MARLGLQMNFQAYDTLLNESIKQKSIRGGQKVHAHMIKTQSCQRVCISSSGSSCHDDQHMVMILGTEKMDINGSSLAVAQSRWA</sequence>
<accession>A0AA38T120</accession>
<organism evidence="1 2">
    <name type="scientific">Centaurea solstitialis</name>
    <name type="common">yellow star-thistle</name>
    <dbReference type="NCBI Taxonomy" id="347529"/>
    <lineage>
        <taxon>Eukaryota</taxon>
        <taxon>Viridiplantae</taxon>
        <taxon>Streptophyta</taxon>
        <taxon>Embryophyta</taxon>
        <taxon>Tracheophyta</taxon>
        <taxon>Spermatophyta</taxon>
        <taxon>Magnoliopsida</taxon>
        <taxon>eudicotyledons</taxon>
        <taxon>Gunneridae</taxon>
        <taxon>Pentapetalae</taxon>
        <taxon>asterids</taxon>
        <taxon>campanulids</taxon>
        <taxon>Asterales</taxon>
        <taxon>Asteraceae</taxon>
        <taxon>Carduoideae</taxon>
        <taxon>Cardueae</taxon>
        <taxon>Centaureinae</taxon>
        <taxon>Centaurea</taxon>
    </lineage>
</organism>
<dbReference type="AlphaFoldDB" id="A0AA38T120"/>
<comment type="caution">
    <text evidence="1">The sequence shown here is derived from an EMBL/GenBank/DDBJ whole genome shotgun (WGS) entry which is preliminary data.</text>
</comment>
<name>A0AA38T120_9ASTR</name>
<gene>
    <name evidence="1" type="ORF">OSB04_020976</name>
</gene>
<keyword evidence="2" id="KW-1185">Reference proteome</keyword>
<evidence type="ECO:0000313" key="2">
    <source>
        <dbReference type="Proteomes" id="UP001172457"/>
    </source>
</evidence>
<evidence type="ECO:0000313" key="1">
    <source>
        <dbReference type="EMBL" id="KAJ9548433.1"/>
    </source>
</evidence>
<proteinExistence type="predicted"/>
<protein>
    <submittedName>
        <fullName evidence="1">Uncharacterized protein</fullName>
    </submittedName>
</protein>
<reference evidence="1" key="1">
    <citation type="submission" date="2023-03" db="EMBL/GenBank/DDBJ databases">
        <title>Chromosome-scale reference genome and RAD-based genetic map of yellow starthistle (Centaurea solstitialis) reveal putative structural variation and QTLs associated with invader traits.</title>
        <authorList>
            <person name="Reatini B."/>
            <person name="Cang F.A."/>
            <person name="Jiang Q."/>
            <person name="Mckibben M.T.W."/>
            <person name="Barker M.S."/>
            <person name="Rieseberg L.H."/>
            <person name="Dlugosch K.M."/>
        </authorList>
    </citation>
    <scope>NUCLEOTIDE SEQUENCE</scope>
    <source>
        <strain evidence="1">CAN-66</strain>
        <tissue evidence="1">Leaf</tissue>
    </source>
</reference>
<dbReference type="Proteomes" id="UP001172457">
    <property type="component" value="Chromosome 5"/>
</dbReference>
<dbReference type="EMBL" id="JARYMX010000005">
    <property type="protein sequence ID" value="KAJ9548433.1"/>
    <property type="molecule type" value="Genomic_DNA"/>
</dbReference>